<evidence type="ECO:0000256" key="2">
    <source>
        <dbReference type="ARBA" id="ARBA00029447"/>
    </source>
</evidence>
<dbReference type="InterPro" id="IPR003660">
    <property type="entry name" value="HAMP_dom"/>
</dbReference>
<dbReference type="GO" id="GO:0006935">
    <property type="term" value="P:chemotaxis"/>
    <property type="evidence" value="ECO:0007669"/>
    <property type="project" value="UniProtKB-KW"/>
</dbReference>
<evidence type="ECO:0000313" key="8">
    <source>
        <dbReference type="Proteomes" id="UP000323594"/>
    </source>
</evidence>
<dbReference type="PROSITE" id="PS50111">
    <property type="entry name" value="CHEMOTAXIS_TRANSDUC_2"/>
    <property type="match status" value="1"/>
</dbReference>
<dbReference type="InterPro" id="IPR004089">
    <property type="entry name" value="MCPsignal_dom"/>
</dbReference>
<dbReference type="Pfam" id="PF22673">
    <property type="entry name" value="MCP-like_PDC_1"/>
    <property type="match status" value="1"/>
</dbReference>
<dbReference type="GO" id="GO:0005886">
    <property type="term" value="C:plasma membrane"/>
    <property type="evidence" value="ECO:0007669"/>
    <property type="project" value="TreeGrafter"/>
</dbReference>
<dbReference type="CDD" id="cd06225">
    <property type="entry name" value="HAMP"/>
    <property type="match status" value="1"/>
</dbReference>
<evidence type="ECO:0000256" key="1">
    <source>
        <dbReference type="ARBA" id="ARBA00022500"/>
    </source>
</evidence>
<accession>A0AAE6IUZ8</accession>
<comment type="similarity">
    <text evidence="2">Belongs to the methyl-accepting chemotaxis (MCP) protein family.</text>
</comment>
<dbReference type="SUPFAM" id="SSF58104">
    <property type="entry name" value="Methyl-accepting chemotaxis protein (MCP) signaling domain"/>
    <property type="match status" value="2"/>
</dbReference>
<feature type="domain" description="Methyl-accepting transducer" evidence="5">
    <location>
        <begin position="459"/>
        <end position="688"/>
    </location>
</feature>
<protein>
    <submittedName>
        <fullName evidence="7">Methyl-accepting chemotaxis protein</fullName>
    </submittedName>
</protein>
<keyword evidence="3" id="KW-0807">Transducer</keyword>
<feature type="transmembrane region" description="Helical" evidence="4">
    <location>
        <begin position="15"/>
        <end position="36"/>
    </location>
</feature>
<keyword evidence="4" id="KW-1133">Transmembrane helix</keyword>
<dbReference type="Proteomes" id="UP000323594">
    <property type="component" value="Chromosome"/>
</dbReference>
<reference evidence="7 8" key="1">
    <citation type="submission" date="2019-08" db="EMBL/GenBank/DDBJ databases">
        <authorList>
            <person name="Kuhnert P."/>
        </authorList>
    </citation>
    <scope>NUCLEOTIDE SEQUENCE [LARGE SCALE GENOMIC DNA]</scope>
    <source>
        <strain evidence="7 8">B36.5</strain>
    </source>
</reference>
<dbReference type="CDD" id="cd12913">
    <property type="entry name" value="PDC1_MCP_like"/>
    <property type="match status" value="1"/>
</dbReference>
<dbReference type="Gene3D" id="6.10.340.10">
    <property type="match status" value="1"/>
</dbReference>
<dbReference type="GO" id="GO:0004888">
    <property type="term" value="F:transmembrane signaling receptor activity"/>
    <property type="evidence" value="ECO:0007669"/>
    <property type="project" value="TreeGrafter"/>
</dbReference>
<dbReference type="Gene3D" id="1.10.287.950">
    <property type="entry name" value="Methyl-accepting chemotaxis protein"/>
    <property type="match status" value="1"/>
</dbReference>
<keyword evidence="1" id="KW-0145">Chemotaxis</keyword>
<dbReference type="SMART" id="SM00283">
    <property type="entry name" value="MA"/>
    <property type="match status" value="1"/>
</dbReference>
<dbReference type="Gene3D" id="3.30.450.20">
    <property type="entry name" value="PAS domain"/>
    <property type="match status" value="2"/>
</dbReference>
<dbReference type="GO" id="GO:0007165">
    <property type="term" value="P:signal transduction"/>
    <property type="evidence" value="ECO:0007669"/>
    <property type="project" value="UniProtKB-KW"/>
</dbReference>
<dbReference type="SMART" id="SM00304">
    <property type="entry name" value="HAMP"/>
    <property type="match status" value="1"/>
</dbReference>
<dbReference type="PANTHER" id="PTHR43531">
    <property type="entry name" value="PROTEIN ICFG"/>
    <property type="match status" value="1"/>
</dbReference>
<dbReference type="PANTHER" id="PTHR43531:SF11">
    <property type="entry name" value="METHYL-ACCEPTING CHEMOTAXIS PROTEIN 3"/>
    <property type="match status" value="1"/>
</dbReference>
<evidence type="ECO:0000256" key="3">
    <source>
        <dbReference type="PROSITE-ProRule" id="PRU00284"/>
    </source>
</evidence>
<evidence type="ECO:0000313" key="7">
    <source>
        <dbReference type="EMBL" id="QEJ98721.1"/>
    </source>
</evidence>
<dbReference type="Pfam" id="PF00015">
    <property type="entry name" value="MCPsignal"/>
    <property type="match status" value="1"/>
</dbReference>
<dbReference type="PROSITE" id="PS50885">
    <property type="entry name" value="HAMP"/>
    <property type="match status" value="1"/>
</dbReference>
<gene>
    <name evidence="7" type="ORF">FUT82_12410</name>
</gene>
<keyword evidence="4" id="KW-0472">Membrane</keyword>
<keyword evidence="4" id="KW-0812">Transmembrane</keyword>
<proteinExistence type="inferred from homology"/>
<feature type="transmembrane region" description="Helical" evidence="4">
    <location>
        <begin position="338"/>
        <end position="360"/>
    </location>
</feature>
<evidence type="ECO:0000256" key="4">
    <source>
        <dbReference type="SAM" id="Phobius"/>
    </source>
</evidence>
<evidence type="ECO:0000259" key="5">
    <source>
        <dbReference type="PROSITE" id="PS50111"/>
    </source>
</evidence>
<dbReference type="EMBL" id="CP042817">
    <property type="protein sequence ID" value="QEJ98721.1"/>
    <property type="molecule type" value="Genomic_DNA"/>
</dbReference>
<organism evidence="7 8">
    <name type="scientific">Treponema phagedenis</name>
    <dbReference type="NCBI Taxonomy" id="162"/>
    <lineage>
        <taxon>Bacteria</taxon>
        <taxon>Pseudomonadati</taxon>
        <taxon>Spirochaetota</taxon>
        <taxon>Spirochaetia</taxon>
        <taxon>Spirochaetales</taxon>
        <taxon>Treponemataceae</taxon>
        <taxon>Treponema</taxon>
    </lineage>
</organism>
<dbReference type="RefSeq" id="WP_148879096.1">
    <property type="nucleotide sequence ID" value="NZ_CP042813.1"/>
</dbReference>
<dbReference type="AlphaFoldDB" id="A0AAE6IUZ8"/>
<feature type="domain" description="HAMP" evidence="6">
    <location>
        <begin position="358"/>
        <end position="412"/>
    </location>
</feature>
<name>A0AAE6IUZ8_TREPH</name>
<sequence length="745" mass="82906">MQKISVINNIRRRSVGFKAVVVVGIILFVLLSSHLIRDSYQQLNYSMGLHNEIAKKETIAFAQTVKTILSNVNQLASDTESLIYSELRLPKSQRSRDRLIDTSIRFIKSNPYVVNICLYFEPNAFDGRDADFANHPIYSPVNGRFVNYIELLDSKITVGVTHKLQDPTNLPDWYSVPFNTQRPVILPPFENIDQYGHPQLMVTCAIPIIHKNEAIGVLNVDINITTLQTEIELLGGTTSESFMMLCTNTGVIVSHGFDQTQILGNAIEMFPQFIEHFEKNQRNEVSELLGAYHKTGERVKYLFVPVHVQEAESPWTLISVKELASYEKAEKERTFFNILRYLAIIVIITIFLILATRLFITRPLHRMSLALKNISEVDGDLTVRLPVKGKDEIAEISHYFNQTIEKIGNSIKSVGKTTENMQKVSVELSTNMSETASSVHQISANIAGVKEQTLRQATSVTETVSTMEQISRTLVQLNNSIQNQASNVAESSSSIEQMVAGVTSITNQLDRNNDTIFQLHEFSMAGKKGVATANAFVKQIAEQSGALQEAANVVQSIAAQTNLLAMNAAIEAAHAGEAGKGFAVVADEIRKLAEESNVQGKQIGNMIKETLRVIEDVTSASTQAEETFGKVYELVEEISKSEKNILAAMQEQDVGNREVLNSILSINDITIEVKKGSEEMLVGGRQVNDEMHKLSEMTHLISNSMNEMASGILQINQAVQSVNEMAQHTRDSIESLNKEVRKFKV</sequence>
<dbReference type="InterPro" id="IPR051310">
    <property type="entry name" value="MCP_chemotaxis"/>
</dbReference>
<dbReference type="Pfam" id="PF00672">
    <property type="entry name" value="HAMP"/>
    <property type="match status" value="1"/>
</dbReference>
<evidence type="ECO:0000259" key="6">
    <source>
        <dbReference type="PROSITE" id="PS50885"/>
    </source>
</evidence>